<organism evidence="2 3">
    <name type="scientific">Taibaiella soli</name>
    <dbReference type="NCBI Taxonomy" id="1649169"/>
    <lineage>
        <taxon>Bacteria</taxon>
        <taxon>Pseudomonadati</taxon>
        <taxon>Bacteroidota</taxon>
        <taxon>Chitinophagia</taxon>
        <taxon>Chitinophagales</taxon>
        <taxon>Chitinophagaceae</taxon>
        <taxon>Taibaiella</taxon>
    </lineage>
</organism>
<gene>
    <name evidence="2" type="ORF">DN068_01025</name>
</gene>
<evidence type="ECO:0000313" key="2">
    <source>
        <dbReference type="EMBL" id="PZF74810.1"/>
    </source>
</evidence>
<dbReference type="EMBL" id="QKTW01000002">
    <property type="protein sequence ID" value="PZF74810.1"/>
    <property type="molecule type" value="Genomic_DNA"/>
</dbReference>
<dbReference type="InterPro" id="IPR026341">
    <property type="entry name" value="T9SS_type_B"/>
</dbReference>
<reference evidence="2 3" key="1">
    <citation type="submission" date="2018-06" db="EMBL/GenBank/DDBJ databases">
        <title>Mucibacter soli gen. nov., sp. nov., a new member of the family Chitinophagaceae producing mucin.</title>
        <authorList>
            <person name="Kim M.-K."/>
            <person name="Park S."/>
            <person name="Kim T.-S."/>
            <person name="Joung Y."/>
            <person name="Han J.-H."/>
            <person name="Kim S.B."/>
        </authorList>
    </citation>
    <scope>NUCLEOTIDE SEQUENCE [LARGE SCALE GENOMIC DNA]</scope>
    <source>
        <strain evidence="2 3">R1-15</strain>
    </source>
</reference>
<feature type="signal peptide" evidence="1">
    <location>
        <begin position="1"/>
        <end position="29"/>
    </location>
</feature>
<dbReference type="OrthoDB" id="5726170at2"/>
<dbReference type="NCBIfam" id="TIGR04131">
    <property type="entry name" value="Bac_Flav_CTERM"/>
    <property type="match status" value="1"/>
</dbReference>
<evidence type="ECO:0008006" key="4">
    <source>
        <dbReference type="Google" id="ProtNLM"/>
    </source>
</evidence>
<comment type="caution">
    <text evidence="2">The sequence shown here is derived from an EMBL/GenBank/DDBJ whole genome shotgun (WGS) entry which is preliminary data.</text>
</comment>
<dbReference type="Proteomes" id="UP000248745">
    <property type="component" value="Unassembled WGS sequence"/>
</dbReference>
<feature type="chain" id="PRO_5015930896" description="Gliding motility-associated C-terminal domain-containing protein" evidence="1">
    <location>
        <begin position="30"/>
        <end position="1066"/>
    </location>
</feature>
<dbReference type="AlphaFoldDB" id="A0A2W2AQW1"/>
<accession>A0A2W2AQW1</accession>
<sequence length="1066" mass="116155">MTFNSRLITKLLLCFAFLFCAFGVDKALASHFAAADMYVTYIGTGPTDLKYKVTLDVYKACEQGNSDLYYPEYISYQSNKLGVLVQQIVVDTVGTGHRSDTLDQLCPNFAPINSCRVPTSIFPGFVMAEYTTIITLPDSSDDWEIIWTDGSRNSGIANLCGAGGMNITIRVGINNAFRYNNSSPRFTVKPIPYLCQNQQAAFFNGPVDPNGDSLRIENKQPEGCLGYPNPTSTCPCGPNSEIPYQGVYTLANPVNSTNGYTVSPTSGVASFIPPLTGKYVMAFRCYEYDRTTGTRLGYITRDVQVSVLACNSPAPAIDSIPSNVVGGKFSSTSGNVILGCPGANFGFDMQAHSQSATNTVSLYADTSGTPGAQFTVTNNGTGNPIGHFSWTPTNNDIGDHVFIIQAVDSTCTNQQPIVFRSYMVVLIKVITGVDAGPDKFGYCALNNKPIQLEASAGISGLSYVWTDIYGGPAIGLNNPNIYNPQAIVHATTSYRVAVINNQLPANCKQMDTMTIHVDSSNTVTISPGTPVIMCRPGYQPFELKTSGPNPLRNLSCGTLDTVGCIHPDSSDVVPDGLPPTANLNNSNTTPFYGYYNTAKHQYLLRKADLLFSGIHSATLKSIAFKLKPTASGPATVNNLKIALKCTGASSVSATTGMLSGTTPVYTATGPVTVQASANGYVKFDFDTPYSWDTTQNLIVEVCYANSSTFTPIYTYYVSTSYPSTLLNYYYSGNVCGSNPTFYGPNAYNEMPQMRFNYCEADTVPFTFTWSPGTFLSDSTARNTVAYVPKSTRYYVSTAGRSGCKVVDSVDIYVPVHNVITWPKDTAVCVGESVILHARNGHTYQWFEDKNFNPATSLSCDDCEDPLATPPADRDYYLVTTDSVNCRDTFKLHVTAKPLPNVNILNNDTIIKYGQSVQLLASGAYLYYWSPTASLNNPSVINPIASPTEPTVYYLTGIANNGCRQIDSVKVSIDYRDHLMVPSAFTPNGDGRNDVFKIVNLTFQKVLEFRVFNRWGQEIFSTTDNTKGWDGTWKGVNQDMASYNYIIRVGYPDGYVETYKGDVTLVR</sequence>
<dbReference type="Pfam" id="PF13585">
    <property type="entry name" value="CHU_C"/>
    <property type="match status" value="1"/>
</dbReference>
<keyword evidence="1" id="KW-0732">Signal</keyword>
<evidence type="ECO:0000256" key="1">
    <source>
        <dbReference type="SAM" id="SignalP"/>
    </source>
</evidence>
<dbReference type="RefSeq" id="WP_110997016.1">
    <property type="nucleotide sequence ID" value="NZ_QKTW01000002.1"/>
</dbReference>
<protein>
    <recommendedName>
        <fullName evidence="4">Gliding motility-associated C-terminal domain-containing protein</fullName>
    </recommendedName>
</protein>
<evidence type="ECO:0000313" key="3">
    <source>
        <dbReference type="Proteomes" id="UP000248745"/>
    </source>
</evidence>
<proteinExistence type="predicted"/>
<name>A0A2W2AQW1_9BACT</name>
<keyword evidence="3" id="KW-1185">Reference proteome</keyword>